<evidence type="ECO:0000313" key="2">
    <source>
        <dbReference type="EMBL" id="PPF66522.1"/>
    </source>
</evidence>
<dbReference type="Proteomes" id="UP000239241">
    <property type="component" value="Unassembled WGS sequence"/>
</dbReference>
<name>A0A2S5VS45_9MICO</name>
<proteinExistence type="predicted"/>
<feature type="region of interest" description="Disordered" evidence="1">
    <location>
        <begin position="1"/>
        <end position="63"/>
    </location>
</feature>
<gene>
    <name evidence="2" type="ORF">C5E16_11240</name>
</gene>
<organism evidence="2 3">
    <name type="scientific">Clavibacter michiganensis</name>
    <dbReference type="NCBI Taxonomy" id="28447"/>
    <lineage>
        <taxon>Bacteria</taxon>
        <taxon>Bacillati</taxon>
        <taxon>Actinomycetota</taxon>
        <taxon>Actinomycetes</taxon>
        <taxon>Micrococcales</taxon>
        <taxon>Microbacteriaceae</taxon>
        <taxon>Clavibacter</taxon>
    </lineage>
</organism>
<feature type="compositionally biased region" description="Low complexity" evidence="1">
    <location>
        <begin position="30"/>
        <end position="55"/>
    </location>
</feature>
<protein>
    <submittedName>
        <fullName evidence="2">Uncharacterized protein</fullName>
    </submittedName>
</protein>
<evidence type="ECO:0000313" key="3">
    <source>
        <dbReference type="Proteomes" id="UP000239241"/>
    </source>
</evidence>
<accession>A0A2S5VS45</accession>
<dbReference type="AlphaFoldDB" id="A0A2S5VS45"/>
<dbReference type="EMBL" id="PSXY01000019">
    <property type="protein sequence ID" value="PPF66522.1"/>
    <property type="molecule type" value="Genomic_DNA"/>
</dbReference>
<sequence length="63" mass="6240">MPEATRRAARASRAQATGSPPAASSDRRVSASSSARWTAAGLHLVPEPGAGAGAEEPGDQPSA</sequence>
<comment type="caution">
    <text evidence="2">The sequence shown here is derived from an EMBL/GenBank/DDBJ whole genome shotgun (WGS) entry which is preliminary data.</text>
</comment>
<evidence type="ECO:0000256" key="1">
    <source>
        <dbReference type="SAM" id="MobiDB-lite"/>
    </source>
</evidence>
<reference evidence="2 3" key="1">
    <citation type="submission" date="2018-02" db="EMBL/GenBank/DDBJ databases">
        <title>Bacteriophage NCPPB3778 and a type I-E CRISPR drive the evolution of the US Biological Select Agent, Rathayibacter toxicus.</title>
        <authorList>
            <person name="Davis E.W.II."/>
            <person name="Tabima J.F."/>
            <person name="Weisberg A.J."/>
            <person name="Lopes L.D."/>
            <person name="Wiseman M.S."/>
            <person name="Wiseman M.S."/>
            <person name="Pupko T."/>
            <person name="Belcher M.S."/>
            <person name="Sechler A.J."/>
            <person name="Tancos M.A."/>
            <person name="Schroeder B.K."/>
            <person name="Murray T.D."/>
            <person name="Luster D.G."/>
            <person name="Schneider W.L."/>
            <person name="Rogers E."/>
            <person name="Andreote F.D."/>
            <person name="Grunwald N.J."/>
            <person name="Putnam M.L."/>
            <person name="Chang J.H."/>
        </authorList>
    </citation>
    <scope>NUCLEOTIDE SEQUENCE [LARGE SCALE GENOMIC DNA]</scope>
    <source>
        <strain evidence="2 3">AY1B3</strain>
    </source>
</reference>